<dbReference type="AlphaFoldDB" id="A0A382LX96"/>
<proteinExistence type="predicted"/>
<organism evidence="1">
    <name type="scientific">marine metagenome</name>
    <dbReference type="NCBI Taxonomy" id="408172"/>
    <lineage>
        <taxon>unclassified sequences</taxon>
        <taxon>metagenomes</taxon>
        <taxon>ecological metagenomes</taxon>
    </lineage>
</organism>
<protein>
    <submittedName>
        <fullName evidence="1">Uncharacterized protein</fullName>
    </submittedName>
</protein>
<accession>A0A382LX96</accession>
<evidence type="ECO:0000313" key="1">
    <source>
        <dbReference type="EMBL" id="SVC39682.1"/>
    </source>
</evidence>
<sequence>MVMLLLMATPVAPSAGLKVTVGAEVSVPVFVVACISLMPNSRLSVWLLMVKLRDSP</sequence>
<reference evidence="1" key="1">
    <citation type="submission" date="2018-05" db="EMBL/GenBank/DDBJ databases">
        <authorList>
            <person name="Lanie J.A."/>
            <person name="Ng W.-L."/>
            <person name="Kazmierczak K.M."/>
            <person name="Andrzejewski T.M."/>
            <person name="Davidsen T.M."/>
            <person name="Wayne K.J."/>
            <person name="Tettelin H."/>
            <person name="Glass J.I."/>
            <person name="Rusch D."/>
            <person name="Podicherti R."/>
            <person name="Tsui H.-C.T."/>
            <person name="Winkler M.E."/>
        </authorList>
    </citation>
    <scope>NUCLEOTIDE SEQUENCE</scope>
</reference>
<gene>
    <name evidence="1" type="ORF">METZ01_LOCUS292536</name>
</gene>
<dbReference type="EMBL" id="UINC01088982">
    <property type="protein sequence ID" value="SVC39682.1"/>
    <property type="molecule type" value="Genomic_DNA"/>
</dbReference>
<name>A0A382LX96_9ZZZZ</name>